<dbReference type="EMBL" id="VSSQ01021553">
    <property type="protein sequence ID" value="MPM67206.1"/>
    <property type="molecule type" value="Genomic_DNA"/>
</dbReference>
<dbReference type="PANTHER" id="PTHR42957">
    <property type="entry name" value="HELICASE MJ1565-RELATED"/>
    <property type="match status" value="1"/>
</dbReference>
<accession>A0A645BP96</accession>
<organism evidence="1">
    <name type="scientific">bioreactor metagenome</name>
    <dbReference type="NCBI Taxonomy" id="1076179"/>
    <lineage>
        <taxon>unclassified sequences</taxon>
        <taxon>metagenomes</taxon>
        <taxon>ecological metagenomes</taxon>
    </lineage>
</organism>
<dbReference type="Gene3D" id="3.40.50.300">
    <property type="entry name" value="P-loop containing nucleotide triphosphate hydrolases"/>
    <property type="match status" value="1"/>
</dbReference>
<evidence type="ECO:0000313" key="1">
    <source>
        <dbReference type="EMBL" id="MPM67206.1"/>
    </source>
</evidence>
<dbReference type="SUPFAM" id="SSF52540">
    <property type="entry name" value="P-loop containing nucleoside triphosphate hydrolases"/>
    <property type="match status" value="1"/>
</dbReference>
<gene>
    <name evidence="1" type="ORF">SDC9_114123</name>
</gene>
<proteinExistence type="predicted"/>
<protein>
    <recommendedName>
        <fullName evidence="2">Helicase HerA central domain-containing protein</fullName>
    </recommendedName>
</protein>
<dbReference type="InterPro" id="IPR008571">
    <property type="entry name" value="HerA-like"/>
</dbReference>
<dbReference type="PANTHER" id="PTHR42957:SF1">
    <property type="entry name" value="HELICASE MJ1565-RELATED"/>
    <property type="match status" value="1"/>
</dbReference>
<name>A0A645BP96_9ZZZZ</name>
<evidence type="ECO:0008006" key="2">
    <source>
        <dbReference type="Google" id="ProtNLM"/>
    </source>
</evidence>
<comment type="caution">
    <text evidence="1">The sequence shown here is derived from an EMBL/GenBank/DDBJ whole genome shotgun (WGS) entry which is preliminary data.</text>
</comment>
<dbReference type="InterPro" id="IPR027417">
    <property type="entry name" value="P-loop_NTPase"/>
</dbReference>
<sequence>MLEGESGIYISNFRQVSFDNAPPREEMGNYIRYQRKVLIYRAILVRAGLVASNNTVSIKNKFSAKLCEHLEATGDLEYSSAASCLSKETVAWDEFYRALQSLEKFIREKNNEYTKFEHWYINERPKASGELWADEELKKILGILQYQNGVRIIGKVAPQHTSETNSDYASDIYNDLATGKLVIVDQSTGDTTISNASARRIMTMIFEKNKELFIRGESPKDILVYAEEAHNLLPPDTEKDYTDIWVRTAKEGAKLHIGLVYITQEVSSIQKNILKNTANWFICHLNNSDETRELCKFYDFKDFEHSILRAQDKGFVRVKTLSNFFVVPVQVKKFDVTEES</sequence>
<dbReference type="AlphaFoldDB" id="A0A645BP96"/>
<reference evidence="1" key="1">
    <citation type="submission" date="2019-08" db="EMBL/GenBank/DDBJ databases">
        <authorList>
            <person name="Kucharzyk K."/>
            <person name="Murdoch R.W."/>
            <person name="Higgins S."/>
            <person name="Loffler F."/>
        </authorList>
    </citation>
    <scope>NUCLEOTIDE SEQUENCE</scope>
</reference>